<evidence type="ECO:0000313" key="3">
    <source>
        <dbReference type="Proteomes" id="UP000253314"/>
    </source>
</evidence>
<dbReference type="RefSeq" id="WP_113808384.1">
    <property type="nucleotide sequence ID" value="NZ_QOCW01000038.1"/>
</dbReference>
<dbReference type="OrthoDB" id="517560at2"/>
<dbReference type="AlphaFoldDB" id="A0A366XQM4"/>
<feature type="transmembrane region" description="Helical" evidence="1">
    <location>
        <begin position="110"/>
        <end position="130"/>
    </location>
</feature>
<comment type="caution">
    <text evidence="2">The sequence shown here is derived from an EMBL/GenBank/DDBJ whole genome shotgun (WGS) entry which is preliminary data.</text>
</comment>
<reference evidence="2 3" key="1">
    <citation type="submission" date="2018-07" db="EMBL/GenBank/DDBJ databases">
        <title>Lottiidibacillus patelloidae gen. nov., sp. nov., isolated from the intestinal tract of a marine limpet and the reclassification of B. taeanensis BH030017T, B. algicola KMM 3737T and B. hwajinpoensis SW-72T as genus Lottiidibacillus.</title>
        <authorList>
            <person name="Liu R."/>
            <person name="Huang Z."/>
        </authorList>
    </citation>
    <scope>NUCLEOTIDE SEQUENCE [LARGE SCALE GENOMIC DNA]</scope>
    <source>
        <strain evidence="2 3">BH030017</strain>
    </source>
</reference>
<feature type="transmembrane region" description="Helical" evidence="1">
    <location>
        <begin position="76"/>
        <end position="104"/>
    </location>
</feature>
<evidence type="ECO:0008006" key="4">
    <source>
        <dbReference type="Google" id="ProtNLM"/>
    </source>
</evidence>
<dbReference type="EMBL" id="QOCW01000038">
    <property type="protein sequence ID" value="RBW67415.1"/>
    <property type="molecule type" value="Genomic_DNA"/>
</dbReference>
<organism evidence="2 3">
    <name type="scientific">Bacillus taeanensis</name>
    <dbReference type="NCBI Taxonomy" id="273032"/>
    <lineage>
        <taxon>Bacteria</taxon>
        <taxon>Bacillati</taxon>
        <taxon>Bacillota</taxon>
        <taxon>Bacilli</taxon>
        <taxon>Bacillales</taxon>
        <taxon>Bacillaceae</taxon>
        <taxon>Bacillus</taxon>
    </lineage>
</organism>
<feature type="transmembrane region" description="Helical" evidence="1">
    <location>
        <begin position="263"/>
        <end position="284"/>
    </location>
</feature>
<feature type="transmembrane region" description="Helical" evidence="1">
    <location>
        <begin position="181"/>
        <end position="200"/>
    </location>
</feature>
<proteinExistence type="predicted"/>
<evidence type="ECO:0000313" key="2">
    <source>
        <dbReference type="EMBL" id="RBW67415.1"/>
    </source>
</evidence>
<name>A0A366XQM4_9BACI</name>
<feature type="transmembrane region" description="Helical" evidence="1">
    <location>
        <begin position="43"/>
        <end position="64"/>
    </location>
</feature>
<dbReference type="Proteomes" id="UP000253314">
    <property type="component" value="Unassembled WGS sequence"/>
</dbReference>
<feature type="transmembrane region" description="Helical" evidence="1">
    <location>
        <begin position="142"/>
        <end position="161"/>
    </location>
</feature>
<keyword evidence="3" id="KW-1185">Reference proteome</keyword>
<gene>
    <name evidence="2" type="ORF">DS031_22370</name>
</gene>
<keyword evidence="1" id="KW-0472">Membrane</keyword>
<accession>A0A366XQM4</accession>
<keyword evidence="1" id="KW-1133">Transmembrane helix</keyword>
<keyword evidence="1" id="KW-0812">Transmembrane</keyword>
<evidence type="ECO:0000256" key="1">
    <source>
        <dbReference type="SAM" id="Phobius"/>
    </source>
</evidence>
<sequence length="285" mass="31984">MTIALITALVLGILLQILPKLMEWKPVKKFDDTLDRLRKFSPLLLRYGTAAALIVQVLSGSLLAPEIHINTFGYMVGAAVIMLLLIPNHFAHKIAAVGLILVFIEATLRIGTFHMLDYGFYVAITFTLFVQKTKIENWGTPFLYLGTGLSLCWVAVEKWVFPGLSMNIIAAHDVPTFGFSPEMFISMSAFIEFVVGYLLVVGVLNRILALVLTVIFFMTTTLFGAVEIVGHFMVHVILIIFILEGISFYKPPIKIHQTVLDQIVFVFLNFLFVLAAMVLIYYRFA</sequence>
<feature type="transmembrane region" description="Helical" evidence="1">
    <location>
        <begin position="207"/>
        <end position="226"/>
    </location>
</feature>
<protein>
    <recommendedName>
        <fullName evidence="4">DoxX family membrane protein</fullName>
    </recommendedName>
</protein>
<feature type="transmembrane region" description="Helical" evidence="1">
    <location>
        <begin position="232"/>
        <end position="251"/>
    </location>
</feature>